<comment type="caution">
    <text evidence="2">The sequence shown here is derived from an EMBL/GenBank/DDBJ whole genome shotgun (WGS) entry which is preliminary data.</text>
</comment>
<dbReference type="Proteomes" id="UP000644507">
    <property type="component" value="Unassembled WGS sequence"/>
</dbReference>
<accession>A0A918TY44</accession>
<name>A0A918TY44_9BACT</name>
<dbReference type="GO" id="GO:0003676">
    <property type="term" value="F:nucleic acid binding"/>
    <property type="evidence" value="ECO:0007669"/>
    <property type="project" value="InterPro"/>
</dbReference>
<gene>
    <name evidence="2" type="ORF">GCM10007100_40490</name>
</gene>
<dbReference type="InterPro" id="IPR012337">
    <property type="entry name" value="RNaseH-like_sf"/>
</dbReference>
<sequence length="127" mass="14685">MASHMRADLVCDALNQALVSRQRKGSSLIFHSDRGSQYGSKTYRDILQQAGITQSMSRRANPYDNAWTESFMSTLKREMLQDGCFIEDCDARTELFTFIESYYNTRRKHSSLGYQSPSKFETLFNQN</sequence>
<dbReference type="InterPro" id="IPR050900">
    <property type="entry name" value="Transposase_IS3/IS150/IS904"/>
</dbReference>
<keyword evidence="3" id="KW-1185">Reference proteome</keyword>
<dbReference type="Gene3D" id="3.30.420.10">
    <property type="entry name" value="Ribonuclease H-like superfamily/Ribonuclease H"/>
    <property type="match status" value="1"/>
</dbReference>
<dbReference type="SUPFAM" id="SSF53098">
    <property type="entry name" value="Ribonuclease H-like"/>
    <property type="match status" value="1"/>
</dbReference>
<dbReference type="InterPro" id="IPR001584">
    <property type="entry name" value="Integrase_cat-core"/>
</dbReference>
<evidence type="ECO:0000313" key="2">
    <source>
        <dbReference type="EMBL" id="GHC68544.1"/>
    </source>
</evidence>
<organism evidence="2 3">
    <name type="scientific">Roseibacillus persicicus</name>
    <dbReference type="NCBI Taxonomy" id="454148"/>
    <lineage>
        <taxon>Bacteria</taxon>
        <taxon>Pseudomonadati</taxon>
        <taxon>Verrucomicrobiota</taxon>
        <taxon>Verrucomicrobiia</taxon>
        <taxon>Verrucomicrobiales</taxon>
        <taxon>Verrucomicrobiaceae</taxon>
        <taxon>Roseibacillus</taxon>
    </lineage>
</organism>
<dbReference type="PANTHER" id="PTHR46889">
    <property type="entry name" value="TRANSPOSASE INSF FOR INSERTION SEQUENCE IS3B-RELATED"/>
    <property type="match status" value="1"/>
</dbReference>
<dbReference type="Pfam" id="PF13683">
    <property type="entry name" value="rve_3"/>
    <property type="match status" value="1"/>
</dbReference>
<evidence type="ECO:0000313" key="3">
    <source>
        <dbReference type="Proteomes" id="UP000644507"/>
    </source>
</evidence>
<evidence type="ECO:0000259" key="1">
    <source>
        <dbReference type="PROSITE" id="PS50994"/>
    </source>
</evidence>
<dbReference type="InterPro" id="IPR036397">
    <property type="entry name" value="RNaseH_sf"/>
</dbReference>
<feature type="domain" description="Integrase catalytic" evidence="1">
    <location>
        <begin position="1"/>
        <end position="125"/>
    </location>
</feature>
<protein>
    <recommendedName>
        <fullName evidence="1">Integrase catalytic domain-containing protein</fullName>
    </recommendedName>
</protein>
<reference evidence="2" key="1">
    <citation type="journal article" date="2014" name="Int. J. Syst. Evol. Microbiol.">
        <title>Complete genome sequence of Corynebacterium casei LMG S-19264T (=DSM 44701T), isolated from a smear-ripened cheese.</title>
        <authorList>
            <consortium name="US DOE Joint Genome Institute (JGI-PGF)"/>
            <person name="Walter F."/>
            <person name="Albersmeier A."/>
            <person name="Kalinowski J."/>
            <person name="Ruckert C."/>
        </authorList>
    </citation>
    <scope>NUCLEOTIDE SEQUENCE</scope>
    <source>
        <strain evidence="2">KCTC 12988</strain>
    </source>
</reference>
<dbReference type="EMBL" id="BMXI01000059">
    <property type="protein sequence ID" value="GHC68544.1"/>
    <property type="molecule type" value="Genomic_DNA"/>
</dbReference>
<dbReference type="PROSITE" id="PS50994">
    <property type="entry name" value="INTEGRASE"/>
    <property type="match status" value="1"/>
</dbReference>
<proteinExistence type="predicted"/>
<reference evidence="2" key="2">
    <citation type="submission" date="2020-09" db="EMBL/GenBank/DDBJ databases">
        <authorList>
            <person name="Sun Q."/>
            <person name="Kim S."/>
        </authorList>
    </citation>
    <scope>NUCLEOTIDE SEQUENCE</scope>
    <source>
        <strain evidence="2">KCTC 12988</strain>
    </source>
</reference>
<dbReference type="AlphaFoldDB" id="A0A918TY44"/>
<dbReference type="GO" id="GO:0015074">
    <property type="term" value="P:DNA integration"/>
    <property type="evidence" value="ECO:0007669"/>
    <property type="project" value="InterPro"/>
</dbReference>